<dbReference type="Gramene" id="OE9A044822T1">
    <property type="protein sequence ID" value="OE9A044822C1"/>
    <property type="gene ID" value="OE9A044822"/>
</dbReference>
<comment type="caution">
    <text evidence="2">The sequence shown here is derived from an EMBL/GenBank/DDBJ whole genome shotgun (WGS) entry which is preliminary data.</text>
</comment>
<dbReference type="EMBL" id="CACTIH010000163">
    <property type="protein sequence ID" value="CAA2955791.1"/>
    <property type="molecule type" value="Genomic_DNA"/>
</dbReference>
<feature type="compositionally biased region" description="Basic and acidic residues" evidence="1">
    <location>
        <begin position="1"/>
        <end position="16"/>
    </location>
</feature>
<accession>A0A8S0PNA1</accession>
<reference evidence="2 3" key="1">
    <citation type="submission" date="2019-12" db="EMBL/GenBank/DDBJ databases">
        <authorList>
            <person name="Alioto T."/>
            <person name="Alioto T."/>
            <person name="Gomez Garrido J."/>
        </authorList>
    </citation>
    <scope>NUCLEOTIDE SEQUENCE [LARGE SCALE GENOMIC DNA]</scope>
</reference>
<dbReference type="AlphaFoldDB" id="A0A8S0PNA1"/>
<sequence>MKRPVDFSETPFDRGSSRNKNASCRVLSTAKGVVQARVRDNHMICLTGIQKKDADTFRGLVWTEVS</sequence>
<gene>
    <name evidence="2" type="ORF">OLEA9_A044822</name>
</gene>
<keyword evidence="3" id="KW-1185">Reference proteome</keyword>
<proteinExistence type="predicted"/>
<protein>
    <submittedName>
        <fullName evidence="2">Uncharacterized protein</fullName>
    </submittedName>
</protein>
<evidence type="ECO:0000313" key="3">
    <source>
        <dbReference type="Proteomes" id="UP000594638"/>
    </source>
</evidence>
<name>A0A8S0PNA1_OLEEU</name>
<evidence type="ECO:0000256" key="1">
    <source>
        <dbReference type="SAM" id="MobiDB-lite"/>
    </source>
</evidence>
<organism evidence="2 3">
    <name type="scientific">Olea europaea subsp. europaea</name>
    <dbReference type="NCBI Taxonomy" id="158383"/>
    <lineage>
        <taxon>Eukaryota</taxon>
        <taxon>Viridiplantae</taxon>
        <taxon>Streptophyta</taxon>
        <taxon>Embryophyta</taxon>
        <taxon>Tracheophyta</taxon>
        <taxon>Spermatophyta</taxon>
        <taxon>Magnoliopsida</taxon>
        <taxon>eudicotyledons</taxon>
        <taxon>Gunneridae</taxon>
        <taxon>Pentapetalae</taxon>
        <taxon>asterids</taxon>
        <taxon>lamiids</taxon>
        <taxon>Lamiales</taxon>
        <taxon>Oleaceae</taxon>
        <taxon>Oleeae</taxon>
        <taxon>Olea</taxon>
    </lineage>
</organism>
<dbReference type="Proteomes" id="UP000594638">
    <property type="component" value="Unassembled WGS sequence"/>
</dbReference>
<feature type="region of interest" description="Disordered" evidence="1">
    <location>
        <begin position="1"/>
        <end position="20"/>
    </location>
</feature>
<evidence type="ECO:0000313" key="2">
    <source>
        <dbReference type="EMBL" id="CAA2955791.1"/>
    </source>
</evidence>